<comment type="caution">
    <text evidence="1">The sequence shown here is derived from an EMBL/GenBank/DDBJ whole genome shotgun (WGS) entry which is preliminary data.</text>
</comment>
<evidence type="ECO:0000313" key="2">
    <source>
        <dbReference type="Proteomes" id="UP001470230"/>
    </source>
</evidence>
<proteinExistence type="predicted"/>
<protein>
    <recommendedName>
        <fullName evidence="3">Surface antigen BspA-like</fullName>
    </recommendedName>
</protein>
<evidence type="ECO:0000313" key="1">
    <source>
        <dbReference type="EMBL" id="KAK8867187.1"/>
    </source>
</evidence>
<accession>A0ABR2IQK7</accession>
<dbReference type="PANTHER" id="PTHR45661:SF3">
    <property type="entry name" value="IG-LIKE DOMAIN-CONTAINING PROTEIN"/>
    <property type="match status" value="1"/>
</dbReference>
<dbReference type="InterPro" id="IPR032675">
    <property type="entry name" value="LRR_dom_sf"/>
</dbReference>
<gene>
    <name evidence="1" type="ORF">M9Y10_010163</name>
</gene>
<dbReference type="Pfam" id="PF13306">
    <property type="entry name" value="LRR_5"/>
    <property type="match status" value="1"/>
</dbReference>
<keyword evidence="2" id="KW-1185">Reference proteome</keyword>
<dbReference type="Proteomes" id="UP001470230">
    <property type="component" value="Unassembled WGS sequence"/>
</dbReference>
<dbReference type="SUPFAM" id="SSF52058">
    <property type="entry name" value="L domain-like"/>
    <property type="match status" value="1"/>
</dbReference>
<dbReference type="PANTHER" id="PTHR45661">
    <property type="entry name" value="SURFACE ANTIGEN"/>
    <property type="match status" value="1"/>
</dbReference>
<name>A0ABR2IQK7_9EUKA</name>
<organism evidence="1 2">
    <name type="scientific">Tritrichomonas musculus</name>
    <dbReference type="NCBI Taxonomy" id="1915356"/>
    <lineage>
        <taxon>Eukaryota</taxon>
        <taxon>Metamonada</taxon>
        <taxon>Parabasalia</taxon>
        <taxon>Tritrichomonadida</taxon>
        <taxon>Tritrichomonadidae</taxon>
        <taxon>Tritrichomonas</taxon>
    </lineage>
</organism>
<dbReference type="InterPro" id="IPR053139">
    <property type="entry name" value="Surface_bspA-like"/>
</dbReference>
<evidence type="ECO:0008006" key="3">
    <source>
        <dbReference type="Google" id="ProtNLM"/>
    </source>
</evidence>
<dbReference type="Gene3D" id="3.80.10.10">
    <property type="entry name" value="Ribonuclease Inhibitor"/>
    <property type="match status" value="1"/>
</dbReference>
<dbReference type="InterPro" id="IPR026906">
    <property type="entry name" value="LRR_5"/>
</dbReference>
<sequence length="148" mass="16349">MKRSNIQNLKIAVLITCIKEIDQLFHNYKEINYVTLDTCITSISNFVCPSLEGISIPSSVKQIGNSVFSDCSSLKQVIIPSSITQIGYSFFYNCSSLKQITIPSSVTQIGNYAFYNCSSLTQITIPSFLNINNTGIGSNVKVLKKNCQ</sequence>
<reference evidence="1 2" key="1">
    <citation type="submission" date="2024-04" db="EMBL/GenBank/DDBJ databases">
        <title>Tritrichomonas musculus Genome.</title>
        <authorList>
            <person name="Alves-Ferreira E."/>
            <person name="Grigg M."/>
            <person name="Lorenzi H."/>
            <person name="Galac M."/>
        </authorList>
    </citation>
    <scope>NUCLEOTIDE SEQUENCE [LARGE SCALE GENOMIC DNA]</scope>
    <source>
        <strain evidence="1 2">EAF2021</strain>
    </source>
</reference>
<dbReference type="EMBL" id="JAPFFF010000015">
    <property type="protein sequence ID" value="KAK8867187.1"/>
    <property type="molecule type" value="Genomic_DNA"/>
</dbReference>